<dbReference type="GO" id="GO:0004386">
    <property type="term" value="F:helicase activity"/>
    <property type="evidence" value="ECO:0007669"/>
    <property type="project" value="UniProtKB-KW"/>
</dbReference>
<keyword evidence="2" id="KW-0378">Hydrolase</keyword>
<dbReference type="SMART" id="SM00382">
    <property type="entry name" value="AAA"/>
    <property type="match status" value="1"/>
</dbReference>
<organism evidence="2 3">
    <name type="scientific">Paraburkholderia dinghuensis</name>
    <dbReference type="NCBI Taxonomy" id="2305225"/>
    <lineage>
        <taxon>Bacteria</taxon>
        <taxon>Pseudomonadati</taxon>
        <taxon>Pseudomonadota</taxon>
        <taxon>Betaproteobacteria</taxon>
        <taxon>Burkholderiales</taxon>
        <taxon>Burkholderiaceae</taxon>
        <taxon>Paraburkholderia</taxon>
    </lineage>
</organism>
<proteinExistence type="predicted"/>
<evidence type="ECO:0000313" key="2">
    <source>
        <dbReference type="EMBL" id="RQH00133.1"/>
    </source>
</evidence>
<reference evidence="2 3" key="1">
    <citation type="submission" date="2018-11" db="EMBL/GenBank/DDBJ databases">
        <title>Paraburkholderia sp. DHOA04, isolated from soil.</title>
        <authorList>
            <person name="Gao Z.-H."/>
            <person name="Qiu L.-H."/>
            <person name="Fu J.-C."/>
        </authorList>
    </citation>
    <scope>NUCLEOTIDE SEQUENCE [LARGE SCALE GENOMIC DNA]</scope>
    <source>
        <strain evidence="2 3">DHOA04</strain>
    </source>
</reference>
<keyword evidence="2" id="KW-0547">Nucleotide-binding</keyword>
<dbReference type="EMBL" id="RQIS01000030">
    <property type="protein sequence ID" value="RQH00133.1"/>
    <property type="molecule type" value="Genomic_DNA"/>
</dbReference>
<feature type="domain" description="AAA+ ATPase" evidence="1">
    <location>
        <begin position="281"/>
        <end position="659"/>
    </location>
</feature>
<keyword evidence="2" id="KW-0067">ATP-binding</keyword>
<keyword evidence="3" id="KW-1185">Reference proteome</keyword>
<dbReference type="Pfam" id="PF13086">
    <property type="entry name" value="AAA_11"/>
    <property type="match status" value="1"/>
</dbReference>
<dbReference type="InterPro" id="IPR027417">
    <property type="entry name" value="P-loop_NTPase"/>
</dbReference>
<evidence type="ECO:0000313" key="3">
    <source>
        <dbReference type="Proteomes" id="UP000272778"/>
    </source>
</evidence>
<protein>
    <submittedName>
        <fullName evidence="2">Helicase</fullName>
    </submittedName>
</protein>
<dbReference type="SUPFAM" id="SSF52540">
    <property type="entry name" value="P-loop containing nucleoside triphosphate hydrolases"/>
    <property type="match status" value="1"/>
</dbReference>
<accession>A0A3N6NLC6</accession>
<dbReference type="Proteomes" id="UP000272778">
    <property type="component" value="Unassembled WGS sequence"/>
</dbReference>
<evidence type="ECO:0000259" key="1">
    <source>
        <dbReference type="SMART" id="SM00382"/>
    </source>
</evidence>
<name>A0A3N6NLC6_9BURK</name>
<sequence>MQEQSIAYAAYWRNSLADAELGRGTLKKDELGSYHHVSCDEAESGILLEETVHALFSDEPEKVQFVEVVYRPLIYALKNEHGQRATQLPEFVTPLVTRALLSRDGCLLPKPASVVPRDILQPLEDGSFFIGLVDDLDRYLTEEQVPGILPADVSDGNETQLEEFQKRWKAYRDCLDRMLTAVCSDFISETRRFLRADYGLVLKEGAINGASQHIVRLYDHIRDKRPQSALFETYARVNATPVEPCLPLAARFTARLGHSSDKFPLASAQRAALAHLLAANDGEIVAVNGPPGTGKTTLLLSVVASLWAQAALDESEPPIIFAASTNNQAVTNVIDAFGKDFAHGDDRLGGRWLPDVRSFGSYFPSQSREAEASGKYQTNSFFDEIESREYVDRATTEFMTRAKTAFPDLDKADVKSVLSRLHTELKEHVARLITAEASWHALCTAKAESIAELGEDPSNVMEVRNLLADGLNAAVQQWTMAKDGWESYRANESLFYSFFSWLPPVAAKRLRQAREYLKTILKDESSESLGATLPDIEKSIGDRLDVQARSRDSAVRAVKRGEGVLSAQAEALSGFDKAARSVGVSGDIEPLSLEQCDQSADTKLRFQIFLLTTHYWEGRWLLEMESQMKKIIENKKKRKPGPATLKPRLRRRMMVTPCAVSTFAMLPSFLQTFVRGEGKFDADYLYNFADLLSFP</sequence>
<dbReference type="OrthoDB" id="9757917at2"/>
<gene>
    <name evidence="2" type="ORF">D1Y85_25560</name>
</gene>
<dbReference type="InterPro" id="IPR003593">
    <property type="entry name" value="AAA+_ATPase"/>
</dbReference>
<dbReference type="Gene3D" id="3.40.50.300">
    <property type="entry name" value="P-loop containing nucleotide triphosphate hydrolases"/>
    <property type="match status" value="1"/>
</dbReference>
<dbReference type="AlphaFoldDB" id="A0A3N6NLC6"/>
<dbReference type="InterPro" id="IPR041677">
    <property type="entry name" value="DNA2/NAM7_AAA_11"/>
</dbReference>
<comment type="caution">
    <text evidence="2">The sequence shown here is derived from an EMBL/GenBank/DDBJ whole genome shotgun (WGS) entry which is preliminary data.</text>
</comment>
<keyword evidence="2" id="KW-0347">Helicase</keyword>